<dbReference type="Pfam" id="PF13517">
    <property type="entry name" value="FG-GAP_3"/>
    <property type="match status" value="1"/>
</dbReference>
<evidence type="ECO:0000313" key="4">
    <source>
        <dbReference type="Proteomes" id="UP000719500"/>
    </source>
</evidence>
<protein>
    <submittedName>
        <fullName evidence="3">VCBS repeat-containing protein</fullName>
    </submittedName>
</protein>
<keyword evidence="2" id="KW-1133">Transmembrane helix</keyword>
<dbReference type="SUPFAM" id="SSF69318">
    <property type="entry name" value="Integrin alpha N-terminal domain"/>
    <property type="match status" value="1"/>
</dbReference>
<sequence length="464" mass="51956">MQSDRRLWRGREETVKRRIYRGLLSLIGLCLLLAVSGCGFSFSPEELYSLPQLPAEYTELNNCINQVIESGAEYAAPVSGSNIQSVQLEDLNGDGEEEAVAFFRNTADEKPLKIYIFTAEEETYRQTAVIEGTGTSIYSIAYEDLDQDGWKELLVGWRVNTDLQALSVYTLRSGVPEELIRGTNYVRYAVNDLNQDDLWELVVFRADAEGNGMADYYCWEDGALQLRTSARITSTMAELSQQGRVKSGTLADSSPALFVTGVEESAWMATDILTVKNGELVNILLSDVTGVSSEVAPFCSLYPEDINGDNITEVPRPVTEHGRNGEEDDGAWRIDWYAFAGDGTGTLVLHTYHNVEDGWYLRLQETWDGQVAAVRSTGTDESAVTFSYRENEADIPFLRITKLTGPSREIRATRGGRIILRRQMETIYTAELLEANETWRHGLSEDELLEAFNLITQEWTTSDS</sequence>
<organism evidence="3 4">
    <name type="scientific">Oscillibacter valericigenes</name>
    <dbReference type="NCBI Taxonomy" id="351091"/>
    <lineage>
        <taxon>Bacteria</taxon>
        <taxon>Bacillati</taxon>
        <taxon>Bacillota</taxon>
        <taxon>Clostridia</taxon>
        <taxon>Eubacteriales</taxon>
        <taxon>Oscillospiraceae</taxon>
        <taxon>Oscillibacter</taxon>
    </lineage>
</organism>
<dbReference type="InterPro" id="IPR013517">
    <property type="entry name" value="FG-GAP"/>
</dbReference>
<evidence type="ECO:0000256" key="1">
    <source>
        <dbReference type="ARBA" id="ARBA00022729"/>
    </source>
</evidence>
<keyword evidence="4" id="KW-1185">Reference proteome</keyword>
<reference evidence="3 4" key="1">
    <citation type="journal article" date="2021" name="Sci. Rep.">
        <title>The distribution of antibiotic resistance genes in chicken gut microbiota commensals.</title>
        <authorList>
            <person name="Juricova H."/>
            <person name="Matiasovicova J."/>
            <person name="Kubasova T."/>
            <person name="Cejkova D."/>
            <person name="Rychlik I."/>
        </authorList>
    </citation>
    <scope>NUCLEOTIDE SEQUENCE [LARGE SCALE GENOMIC DNA]</scope>
    <source>
        <strain evidence="3 4">An411</strain>
    </source>
</reference>
<keyword evidence="1" id="KW-0732">Signal</keyword>
<evidence type="ECO:0000313" key="3">
    <source>
        <dbReference type="EMBL" id="MBM6852186.1"/>
    </source>
</evidence>
<evidence type="ECO:0000256" key="2">
    <source>
        <dbReference type="SAM" id="Phobius"/>
    </source>
</evidence>
<name>A0ABS2FYX4_9FIRM</name>
<gene>
    <name evidence="3" type="ORF">H9X91_12115</name>
</gene>
<dbReference type="InterPro" id="IPR028994">
    <property type="entry name" value="Integrin_alpha_N"/>
</dbReference>
<accession>A0ABS2FYX4</accession>
<dbReference type="Proteomes" id="UP000719500">
    <property type="component" value="Unassembled WGS sequence"/>
</dbReference>
<dbReference type="EMBL" id="JACSNX010000024">
    <property type="protein sequence ID" value="MBM6852186.1"/>
    <property type="molecule type" value="Genomic_DNA"/>
</dbReference>
<comment type="caution">
    <text evidence="3">The sequence shown here is derived from an EMBL/GenBank/DDBJ whole genome shotgun (WGS) entry which is preliminary data.</text>
</comment>
<keyword evidence="2" id="KW-0472">Membrane</keyword>
<keyword evidence="2" id="KW-0812">Transmembrane</keyword>
<dbReference type="Gene3D" id="2.130.10.130">
    <property type="entry name" value="Integrin alpha, N-terminal"/>
    <property type="match status" value="1"/>
</dbReference>
<feature type="transmembrane region" description="Helical" evidence="2">
    <location>
        <begin position="20"/>
        <end position="42"/>
    </location>
</feature>
<proteinExistence type="predicted"/>